<evidence type="ECO:0000313" key="3">
    <source>
        <dbReference type="Proteomes" id="UP000289738"/>
    </source>
</evidence>
<evidence type="ECO:0000256" key="1">
    <source>
        <dbReference type="SAM" id="MobiDB-lite"/>
    </source>
</evidence>
<reference evidence="2 3" key="1">
    <citation type="submission" date="2019-01" db="EMBL/GenBank/DDBJ databases">
        <title>Sequencing of cultivated peanut Arachis hypogaea provides insights into genome evolution and oil improvement.</title>
        <authorList>
            <person name="Chen X."/>
        </authorList>
    </citation>
    <scope>NUCLEOTIDE SEQUENCE [LARGE SCALE GENOMIC DNA]</scope>
    <source>
        <strain evidence="3">cv. Fuhuasheng</strain>
        <tissue evidence="2">Leaves</tissue>
    </source>
</reference>
<feature type="compositionally biased region" description="Acidic residues" evidence="1">
    <location>
        <begin position="355"/>
        <end position="372"/>
    </location>
</feature>
<feature type="region of interest" description="Disordered" evidence="1">
    <location>
        <begin position="333"/>
        <end position="372"/>
    </location>
</feature>
<gene>
    <name evidence="2" type="ORF">Ahy_B09g097698</name>
</gene>
<feature type="compositionally biased region" description="Pro residues" evidence="1">
    <location>
        <begin position="342"/>
        <end position="352"/>
    </location>
</feature>
<proteinExistence type="predicted"/>
<protein>
    <submittedName>
        <fullName evidence="2">Uncharacterized protein</fullName>
    </submittedName>
</protein>
<sequence length="372" mass="43042">MIKRLQDGKLLGYNVDYLGAITAIEKGLTESIGRSKSNKTCWLPFPPGSQKITEIIKKRYDKPYKKFGDVPLLTKKLWFKEWKSHFLIDDDDEEFFWKAFKYRTSKRFSQMMSDIREGVDTTHEWLIPAYKKVLEKYWETDEKWKNIRKKARENRASLLGGSVHCGGSIPLSSTIERMKKQLDRTPTHEEVFKETHTLKSDKSKWVDKRSQDTHEKFIKKLAEVQAQHVEAQAQGMELPPIDEDLIWEEVCGGQKKNRVYGKGAFFSSSIKSRTTSANSTDERISKLLDTRLAPLEKTQKKLEKLERAIGKVKKEKLKQKIWNEAYVSYYKKVRASSSSTTAPPPPPLPPPSISSDEDYDDDGDEDDTEDYS</sequence>
<dbReference type="Proteomes" id="UP000289738">
    <property type="component" value="Chromosome B09"/>
</dbReference>
<dbReference type="AlphaFoldDB" id="A0A444XPN7"/>
<name>A0A444XPN7_ARAHY</name>
<keyword evidence="3" id="KW-1185">Reference proteome</keyword>
<dbReference type="InterPro" id="IPR004252">
    <property type="entry name" value="Probable_transposase_24"/>
</dbReference>
<organism evidence="2 3">
    <name type="scientific">Arachis hypogaea</name>
    <name type="common">Peanut</name>
    <dbReference type="NCBI Taxonomy" id="3818"/>
    <lineage>
        <taxon>Eukaryota</taxon>
        <taxon>Viridiplantae</taxon>
        <taxon>Streptophyta</taxon>
        <taxon>Embryophyta</taxon>
        <taxon>Tracheophyta</taxon>
        <taxon>Spermatophyta</taxon>
        <taxon>Magnoliopsida</taxon>
        <taxon>eudicotyledons</taxon>
        <taxon>Gunneridae</taxon>
        <taxon>Pentapetalae</taxon>
        <taxon>rosids</taxon>
        <taxon>fabids</taxon>
        <taxon>Fabales</taxon>
        <taxon>Fabaceae</taxon>
        <taxon>Papilionoideae</taxon>
        <taxon>50 kb inversion clade</taxon>
        <taxon>dalbergioids sensu lato</taxon>
        <taxon>Dalbergieae</taxon>
        <taxon>Pterocarpus clade</taxon>
        <taxon>Arachis</taxon>
    </lineage>
</organism>
<dbReference type="Pfam" id="PF03004">
    <property type="entry name" value="Transposase_24"/>
    <property type="match status" value="1"/>
</dbReference>
<comment type="caution">
    <text evidence="2">The sequence shown here is derived from an EMBL/GenBank/DDBJ whole genome shotgun (WGS) entry which is preliminary data.</text>
</comment>
<dbReference type="EMBL" id="SDMP01000019">
    <property type="protein sequence ID" value="RYQ91697.1"/>
    <property type="molecule type" value="Genomic_DNA"/>
</dbReference>
<evidence type="ECO:0000313" key="2">
    <source>
        <dbReference type="EMBL" id="RYQ91697.1"/>
    </source>
</evidence>
<accession>A0A444XPN7</accession>